<dbReference type="SUPFAM" id="SSF52047">
    <property type="entry name" value="RNI-like"/>
    <property type="match status" value="1"/>
</dbReference>
<dbReference type="Proteomes" id="UP000749559">
    <property type="component" value="Unassembled WGS sequence"/>
</dbReference>
<reference evidence="4" key="1">
    <citation type="submission" date="2022-03" db="EMBL/GenBank/DDBJ databases">
        <authorList>
            <person name="Martin C."/>
        </authorList>
    </citation>
    <scope>NUCLEOTIDE SEQUENCE</scope>
</reference>
<dbReference type="EC" id="2.7.1.160" evidence="2"/>
<dbReference type="GO" id="GO:0000215">
    <property type="term" value="F:tRNA 2'-phosphotransferase activity"/>
    <property type="evidence" value="ECO:0007669"/>
    <property type="project" value="UniProtKB-EC"/>
</dbReference>
<dbReference type="GO" id="GO:0019005">
    <property type="term" value="C:SCF ubiquitin ligase complex"/>
    <property type="evidence" value="ECO:0007669"/>
    <property type="project" value="TreeGrafter"/>
</dbReference>
<proteinExistence type="predicted"/>
<organism evidence="4 5">
    <name type="scientific">Owenia fusiformis</name>
    <name type="common">Polychaete worm</name>
    <dbReference type="NCBI Taxonomy" id="6347"/>
    <lineage>
        <taxon>Eukaryota</taxon>
        <taxon>Metazoa</taxon>
        <taxon>Spiralia</taxon>
        <taxon>Lophotrochozoa</taxon>
        <taxon>Annelida</taxon>
        <taxon>Polychaeta</taxon>
        <taxon>Sedentaria</taxon>
        <taxon>Canalipalpata</taxon>
        <taxon>Sabellida</taxon>
        <taxon>Oweniida</taxon>
        <taxon>Oweniidae</taxon>
        <taxon>Owenia</taxon>
    </lineage>
</organism>
<dbReference type="InterPro" id="IPR042080">
    <property type="entry name" value="RNA_2'-PTrans_N"/>
</dbReference>
<comment type="caution">
    <text evidence="4">The sequence shown here is derived from an EMBL/GenBank/DDBJ whole genome shotgun (WGS) entry which is preliminary data.</text>
</comment>
<gene>
    <name evidence="4" type="ORF">OFUS_LOCUS25579</name>
</gene>
<dbReference type="SUPFAM" id="SSF56399">
    <property type="entry name" value="ADP-ribosylation"/>
    <property type="match status" value="1"/>
</dbReference>
<dbReference type="Pfam" id="PF01885">
    <property type="entry name" value="PTS_2-RNA"/>
    <property type="match status" value="1"/>
</dbReference>
<dbReference type="InterPro" id="IPR002745">
    <property type="entry name" value="Ptrans_KptA/Tpt1"/>
</dbReference>
<dbReference type="Gene3D" id="3.80.10.10">
    <property type="entry name" value="Ribonuclease Inhibitor"/>
    <property type="match status" value="1"/>
</dbReference>
<evidence type="ECO:0000256" key="3">
    <source>
        <dbReference type="ARBA" id="ARBA00047949"/>
    </source>
</evidence>
<dbReference type="OrthoDB" id="419694at2759"/>
<comment type="function">
    <text evidence="1">Catalyzes the last step of tRNA splicing, the transfer of the splice junction 2'-phosphate from ligated tRNA to NAD to produce ADP-ribose 1''-2'' cyclic phosphate.</text>
</comment>
<evidence type="ECO:0000313" key="4">
    <source>
        <dbReference type="EMBL" id="CAH1801838.1"/>
    </source>
</evidence>
<dbReference type="Gene3D" id="1.10.10.970">
    <property type="entry name" value="RNA 2'-phosphotransferase, Tpt1/KptA family, N-terminal domain"/>
    <property type="match status" value="1"/>
</dbReference>
<evidence type="ECO:0000256" key="2">
    <source>
        <dbReference type="ARBA" id="ARBA00012007"/>
    </source>
</evidence>
<dbReference type="InterPro" id="IPR032675">
    <property type="entry name" value="LRR_dom_sf"/>
</dbReference>
<protein>
    <recommendedName>
        <fullName evidence="2">2'-phosphotransferase</fullName>
        <ecNumber evidence="2">2.7.1.160</ecNumber>
    </recommendedName>
</protein>
<evidence type="ECO:0000256" key="1">
    <source>
        <dbReference type="ARBA" id="ARBA00003343"/>
    </source>
</evidence>
<dbReference type="PANTHER" id="PTHR13318">
    <property type="entry name" value="PARTNER OF PAIRED, ISOFORM B-RELATED"/>
    <property type="match status" value="1"/>
</dbReference>
<evidence type="ECO:0000313" key="5">
    <source>
        <dbReference type="Proteomes" id="UP000749559"/>
    </source>
</evidence>
<dbReference type="AlphaFoldDB" id="A0A8J1TM27"/>
<keyword evidence="5" id="KW-1185">Reference proteome</keyword>
<dbReference type="SMART" id="SM00367">
    <property type="entry name" value="LRR_CC"/>
    <property type="match status" value="3"/>
</dbReference>
<dbReference type="GO" id="GO:0031146">
    <property type="term" value="P:SCF-dependent proteasomal ubiquitin-dependent protein catabolic process"/>
    <property type="evidence" value="ECO:0007669"/>
    <property type="project" value="TreeGrafter"/>
</dbReference>
<dbReference type="InterPro" id="IPR006553">
    <property type="entry name" value="Leu-rich_rpt_Cys-con_subtyp"/>
</dbReference>
<sequence length="306" mass="35605">MEKEQQKLEMKTTNGHQNNTRLSKRLLYILRYGAEMEGLRVNEGGYVDLNELMKVPMMHWHTIDDVMEMINASMSHRGVKRYEAKTERDHIFIRACYGRKLERNPCHEGTKIPRLLESCMNEICSNLDNYDLYDFPDEYLLNGMIHKLKRQKKLNTKKLKSLLVPSIEHLNLDGVYLTEACLRMVPTGCPNLKVLSLKCCGYVATDHLMAQILKKLPQLETLNLSECFHLTDKTLVSLKRHTSYLQKLDISWDQNFTEAGILNYIQSNVNLKHIDMFENVNFTENGRETLRTIAKEQDLVILLKGL</sequence>
<accession>A0A8J1TM27</accession>
<comment type="catalytic activity">
    <reaction evidence="3">
        <text>2'-phospho-[ligated tRNA] + NAD(+) = mature tRNA + ADP-alpha-D-ribose 1'',2''-cyclic phosphate + nicotinamide</text>
        <dbReference type="Rhea" id="RHEA:23324"/>
        <dbReference type="Rhea" id="RHEA-COMP:11106"/>
        <dbReference type="Rhea" id="RHEA-COMP:11107"/>
        <dbReference type="ChEBI" id="CHEBI:17154"/>
        <dbReference type="ChEBI" id="CHEBI:57540"/>
        <dbReference type="ChEBI" id="CHEBI:76596"/>
        <dbReference type="ChEBI" id="CHEBI:82883"/>
        <dbReference type="ChEBI" id="CHEBI:85027"/>
        <dbReference type="EC" id="2.7.1.160"/>
    </reaction>
</comment>
<dbReference type="EMBL" id="CAIIXF020000012">
    <property type="protein sequence ID" value="CAH1801838.1"/>
    <property type="molecule type" value="Genomic_DNA"/>
</dbReference>
<name>A0A8J1TM27_OWEFU</name>